<dbReference type="PIRSF" id="PIRSF015592">
    <property type="entry name" value="Prld-crbxl_pptds"/>
    <property type="match status" value="1"/>
</dbReference>
<dbReference type="PROSITE" id="PS01334">
    <property type="entry name" value="PYRASE_CYS"/>
    <property type="match status" value="1"/>
</dbReference>
<dbReference type="EC" id="3.4.19.3" evidence="5 10"/>
<keyword evidence="7" id="KW-0645">Protease</keyword>
<dbReference type="EMBL" id="QKWK01000001">
    <property type="protein sequence ID" value="TXT15868.1"/>
    <property type="molecule type" value="Genomic_DNA"/>
</dbReference>
<evidence type="ECO:0000256" key="1">
    <source>
        <dbReference type="ARBA" id="ARBA00001770"/>
    </source>
</evidence>
<comment type="caution">
    <text evidence="12">The sequence shown here is derived from an EMBL/GenBank/DDBJ whole genome shotgun (WGS) entry which is preliminary data.</text>
</comment>
<dbReference type="Pfam" id="PF01470">
    <property type="entry name" value="Peptidase_C15"/>
    <property type="match status" value="1"/>
</dbReference>
<evidence type="ECO:0000256" key="4">
    <source>
        <dbReference type="ARBA" id="ARBA00006641"/>
    </source>
</evidence>
<evidence type="ECO:0000256" key="5">
    <source>
        <dbReference type="ARBA" id="ARBA00012915"/>
    </source>
</evidence>
<dbReference type="OrthoDB" id="2595403at2759"/>
<dbReference type="InterPro" id="IPR016125">
    <property type="entry name" value="Peptidase_C15-like"/>
</dbReference>
<accession>A0A7D8V674</accession>
<comment type="similarity">
    <text evidence="4">Belongs to the peptidase C15 family.</text>
</comment>
<organism evidence="12 13">
    <name type="scientific">Vanrija humicola</name>
    <name type="common">Yeast</name>
    <name type="synonym">Cryptococcus humicola</name>
    <dbReference type="NCBI Taxonomy" id="5417"/>
    <lineage>
        <taxon>Eukaryota</taxon>
        <taxon>Fungi</taxon>
        <taxon>Dikarya</taxon>
        <taxon>Basidiomycota</taxon>
        <taxon>Agaricomycotina</taxon>
        <taxon>Tremellomycetes</taxon>
        <taxon>Trichosporonales</taxon>
        <taxon>Trichosporonaceae</taxon>
        <taxon>Vanrija</taxon>
    </lineage>
</organism>
<dbReference type="PANTHER" id="PTHR23402:SF1">
    <property type="entry name" value="PYROGLUTAMYL-PEPTIDASE I"/>
    <property type="match status" value="1"/>
</dbReference>
<comment type="catalytic activity">
    <reaction evidence="1 10">
        <text>Release of an N-terminal pyroglutamyl group from a polypeptide, the second amino acid generally not being Pro.</text>
        <dbReference type="EC" id="3.4.19.3"/>
    </reaction>
</comment>
<keyword evidence="6" id="KW-0963">Cytoplasm</keyword>
<evidence type="ECO:0000256" key="9">
    <source>
        <dbReference type="ARBA" id="ARBA00022807"/>
    </source>
</evidence>
<evidence type="ECO:0000256" key="2">
    <source>
        <dbReference type="ARBA" id="ARBA00002280"/>
    </source>
</evidence>
<dbReference type="CDD" id="cd00501">
    <property type="entry name" value="Peptidase_C15"/>
    <property type="match status" value="1"/>
</dbReference>
<dbReference type="PANTHER" id="PTHR23402">
    <property type="entry name" value="PROTEASE FAMILY C15 PYROGLUTAMYL-PEPTIDASE I-RELATED"/>
    <property type="match status" value="1"/>
</dbReference>
<evidence type="ECO:0000256" key="7">
    <source>
        <dbReference type="ARBA" id="ARBA00022670"/>
    </source>
</evidence>
<dbReference type="GO" id="GO:0005829">
    <property type="term" value="C:cytosol"/>
    <property type="evidence" value="ECO:0007669"/>
    <property type="project" value="InterPro"/>
</dbReference>
<sequence length="234" mass="24164">MTRQDGPAAAAAAADASRPAPAPILITGFEPFGGDRTNPSEAAAERAVALLNESGVPAVFLQVPCVFETAGAVVQAEAERVGARIVICAGLAGNRPVISLERIAINLNDARIPDNAGDQPVDEDIIPGQPLAFATRLPVKRALRALRAARIPAELSFTAGSFVCNALFYYTLAKLPASMPVGFVHVPLASEMGVDKQARALAIVARETVAAAEEAADNVGAAVVDLRYAAGIES</sequence>
<comment type="subcellular location">
    <subcellularLocation>
        <location evidence="3">Cytoplasm</location>
    </subcellularLocation>
</comment>
<keyword evidence="8" id="KW-0378">Hydrolase</keyword>
<reference evidence="12 13" key="1">
    <citation type="journal article" date="2019" name="PLoS Genet.">
        <title>Convergent evolution of linked mating-type loci in basidiomycete fungi.</title>
        <authorList>
            <person name="Sun S."/>
            <person name="Coelho M.A."/>
            <person name="Heitman J."/>
            <person name="Nowrousian M."/>
        </authorList>
    </citation>
    <scope>NUCLEOTIDE SEQUENCE [LARGE SCALE GENOMIC DNA]</scope>
    <source>
        <strain evidence="12 13">CBS 4282</strain>
    </source>
</reference>
<dbReference type="SUPFAM" id="SSF53182">
    <property type="entry name" value="Pyrrolidone carboxyl peptidase (pyroglutamate aminopeptidase)"/>
    <property type="match status" value="1"/>
</dbReference>
<feature type="active site" evidence="10">
    <location>
        <position position="101"/>
    </location>
</feature>
<dbReference type="InterPro" id="IPR036440">
    <property type="entry name" value="Peptidase_C15-like_sf"/>
</dbReference>
<protein>
    <recommendedName>
        <fullName evidence="5 10">Pyroglutamyl-peptidase I</fullName>
        <ecNumber evidence="5 10">3.4.19.3</ecNumber>
    </recommendedName>
</protein>
<dbReference type="GO" id="GO:0016920">
    <property type="term" value="F:pyroglutamyl-peptidase activity"/>
    <property type="evidence" value="ECO:0007669"/>
    <property type="project" value="UniProtKB-EC"/>
</dbReference>
<name>A0A7D8V674_VANHU</name>
<dbReference type="InterPro" id="IPR033693">
    <property type="entry name" value="PGPEP1_Glu_AS"/>
</dbReference>
<evidence type="ECO:0000256" key="3">
    <source>
        <dbReference type="ARBA" id="ARBA00004496"/>
    </source>
</evidence>
<dbReference type="GO" id="GO:0006508">
    <property type="term" value="P:proteolysis"/>
    <property type="evidence" value="ECO:0007669"/>
    <property type="project" value="UniProtKB-KW"/>
</dbReference>
<comment type="function">
    <text evidence="2">Removes 5-oxoproline from various penultimate amino acid residues except L-proline.</text>
</comment>
<dbReference type="PROSITE" id="PS01333">
    <property type="entry name" value="PYRASE_GLU"/>
    <property type="match status" value="1"/>
</dbReference>
<evidence type="ECO:0000256" key="8">
    <source>
        <dbReference type="ARBA" id="ARBA00022801"/>
    </source>
</evidence>
<evidence type="ECO:0000313" key="13">
    <source>
        <dbReference type="Proteomes" id="UP000473826"/>
    </source>
</evidence>
<dbReference type="InterPro" id="IPR033694">
    <property type="entry name" value="PGPEP1_Cys_AS"/>
</dbReference>
<evidence type="ECO:0000256" key="10">
    <source>
        <dbReference type="PROSITE-ProRule" id="PRU10076"/>
    </source>
</evidence>
<dbReference type="InterPro" id="IPR000816">
    <property type="entry name" value="Peptidase_C15"/>
</dbReference>
<proteinExistence type="inferred from homology"/>
<evidence type="ECO:0000256" key="11">
    <source>
        <dbReference type="PROSITE-ProRule" id="PRU10077"/>
    </source>
</evidence>
<dbReference type="Proteomes" id="UP000473826">
    <property type="component" value="Unassembled WGS sequence"/>
</dbReference>
<evidence type="ECO:0000256" key="6">
    <source>
        <dbReference type="ARBA" id="ARBA00022490"/>
    </source>
</evidence>
<evidence type="ECO:0000313" key="12">
    <source>
        <dbReference type="EMBL" id="TXT15868.1"/>
    </source>
</evidence>
<gene>
    <name evidence="12" type="ORF">VHUM_00371</name>
</gene>
<feature type="active site" evidence="11">
    <location>
        <position position="164"/>
    </location>
</feature>
<dbReference type="AlphaFoldDB" id="A0A7D8V674"/>
<keyword evidence="9" id="KW-0788">Thiol protease</keyword>
<dbReference type="PRINTS" id="PR00706">
    <property type="entry name" value="PYROGLUPTASE"/>
</dbReference>
<dbReference type="Gene3D" id="3.40.630.20">
    <property type="entry name" value="Peptidase C15, pyroglutamyl peptidase I-like"/>
    <property type="match status" value="1"/>
</dbReference>
<keyword evidence="13" id="KW-1185">Reference proteome</keyword>